<dbReference type="EMBL" id="JBCITK010000001">
    <property type="protein sequence ID" value="MEN0643721.1"/>
    <property type="molecule type" value="Genomic_DNA"/>
</dbReference>
<reference evidence="3 4" key="1">
    <citation type="submission" date="2024-03" db="EMBL/GenBank/DDBJ databases">
        <title>Bacilli Hybrid Assemblies.</title>
        <authorList>
            <person name="Kovac J."/>
        </authorList>
    </citation>
    <scope>NUCLEOTIDE SEQUENCE [LARGE SCALE GENOMIC DNA]</scope>
    <source>
        <strain evidence="3 4">FSL R7-0666</strain>
    </source>
</reference>
<feature type="transmembrane region" description="Helical" evidence="2">
    <location>
        <begin position="849"/>
        <end position="868"/>
    </location>
</feature>
<feature type="compositionally biased region" description="Polar residues" evidence="1">
    <location>
        <begin position="1052"/>
        <end position="1062"/>
    </location>
</feature>
<evidence type="ECO:0000313" key="3">
    <source>
        <dbReference type="EMBL" id="MEN0643721.1"/>
    </source>
</evidence>
<dbReference type="InterPro" id="IPR027463">
    <property type="entry name" value="AcrB_DN_DC_subdom"/>
</dbReference>
<name>A0ABU9VLE7_9BACI</name>
<proteinExistence type="predicted"/>
<feature type="transmembrane region" description="Helical" evidence="2">
    <location>
        <begin position="426"/>
        <end position="452"/>
    </location>
</feature>
<keyword evidence="2" id="KW-0472">Membrane</keyword>
<evidence type="ECO:0000256" key="2">
    <source>
        <dbReference type="SAM" id="Phobius"/>
    </source>
</evidence>
<feature type="transmembrane region" description="Helical" evidence="2">
    <location>
        <begin position="950"/>
        <end position="968"/>
    </location>
</feature>
<dbReference type="Proteomes" id="UP001418796">
    <property type="component" value="Unassembled WGS sequence"/>
</dbReference>
<dbReference type="RefSeq" id="WP_343130599.1">
    <property type="nucleotide sequence ID" value="NZ_JBCITK010000001.1"/>
</dbReference>
<feature type="transmembrane region" description="Helical" evidence="2">
    <location>
        <begin position="517"/>
        <end position="537"/>
    </location>
</feature>
<dbReference type="SUPFAM" id="SSF82693">
    <property type="entry name" value="Multidrug efflux transporter AcrB pore domain, PN1, PN2, PC1 and PC2 subdomains"/>
    <property type="match status" value="3"/>
</dbReference>
<feature type="transmembrane region" description="Helical" evidence="2">
    <location>
        <begin position="980"/>
        <end position="1004"/>
    </location>
</feature>
<sequence>MINFSIRRPIFTLVGMVLFIIIGIVALTRLPLQLFPEINPPVAAVITSYSDVNPNEIEDTVTIPLEQQLSTTSGLKNMTSNSMEGTSMIILEFDWSTNIEDVELDIINTLRGANLPSDANEPSFVKFDPSMMPLIQMAVTSNADLVDFQDKVSDLEDELIRIPGVASVGESGSLSEEIQVDLDPASLEEAGLSQGEIVSAIQASDISLPGGTVKRDDLSLTTRVVKELSNVEELEELVVGVNSTGDELILTDVAEVRVALEDQEVLTRSNQQEAIELSIMPESGANTVQISNAVNDQLEELLLDSEYEDLEAAILYDEGDFISASIDSVTSAMIYGGLLAMVVLLFFLRNLKTPFIVGIAIPFSVIVTFGFMFFADIGLNIMSLGGLALGIGMLVDNAIVVIENIYRHLSMKKEPRQAAFDGTKEVSGAIIASTLTTVSVFLPIVFISGIVGDLFKELAYTVSFSLIASLLVALTVVPMLASRLLKKPNEETESKRRTSRVMEGLRHSTIWSLKHRFTVLAITFVLLVGGIVGLTTVGTELIPDSDQGSFFVDIELEPGTSLERTQEAVESVEEILDGYREIENYVSTAGSSDNQMMGGSNSSYTAEITVSMVDPDDRNQSTAAFLESIEREIERADSDAEIRAYTASAAFGGEANTLQFTLTDSNQERLYEEADELQAELNDERLVRDIELSIEEQVPEILLTIDEEAARSNGLTPSEIAQQVNTATRGEVATVIEEQEQFLEVIVRLAPESTESTEELENLNIRNAEGEFITLNEVASIEEGMSPASIQRLNQEGAVEFTVTYTEASNLSAIRSAVDTIVEDIELDEATTFTYGGEQEILDDSINSMILAIVLAAIFIYLIMAAQFESLKLPFIIMFTVPLVVIGLSIALVVTQTAIGITTFIGLIILLGIVVNNGIVMLDFVNQMKEKGMSTYQALIESVQLRTRPIVMTSATTILGMVPLSLAIGEGSEFQQPMAIAIIGGLISGTLLTLFVIPVVYSLLDKETRRRQNYVTTVEGDYYEVPEPKHLSQSQQETPTLPEINEEEEATTQKPSTQQTDENAMPSDEETKKSNEASNLSKDEILDALEDLLKNRRKDSDE</sequence>
<keyword evidence="4" id="KW-1185">Reference proteome</keyword>
<feature type="compositionally biased region" description="Basic and acidic residues" evidence="1">
    <location>
        <begin position="1069"/>
        <end position="1086"/>
    </location>
</feature>
<dbReference type="Gene3D" id="3.30.70.1430">
    <property type="entry name" value="Multidrug efflux transporter AcrB pore domain"/>
    <property type="match status" value="2"/>
</dbReference>
<dbReference type="Gene3D" id="1.20.1640.10">
    <property type="entry name" value="Multidrug efflux transporter AcrB transmembrane domain"/>
    <property type="match status" value="2"/>
</dbReference>
<evidence type="ECO:0000313" key="4">
    <source>
        <dbReference type="Proteomes" id="UP001418796"/>
    </source>
</evidence>
<feature type="transmembrane region" description="Helical" evidence="2">
    <location>
        <begin position="381"/>
        <end position="406"/>
    </location>
</feature>
<dbReference type="PANTHER" id="PTHR32063">
    <property type="match status" value="1"/>
</dbReference>
<feature type="transmembrane region" description="Helical" evidence="2">
    <location>
        <begin position="458"/>
        <end position="481"/>
    </location>
</feature>
<dbReference type="Gene3D" id="3.30.70.1440">
    <property type="entry name" value="Multidrug efflux transporter AcrB pore domain"/>
    <property type="match status" value="1"/>
</dbReference>
<feature type="transmembrane region" description="Helical" evidence="2">
    <location>
        <begin position="355"/>
        <end position="375"/>
    </location>
</feature>
<evidence type="ECO:0000256" key="1">
    <source>
        <dbReference type="SAM" id="MobiDB-lite"/>
    </source>
</evidence>
<dbReference type="Gene3D" id="3.30.2090.10">
    <property type="entry name" value="Multidrug efflux transporter AcrB TolC docking domain, DN and DC subdomains"/>
    <property type="match status" value="2"/>
</dbReference>
<feature type="transmembrane region" description="Helical" evidence="2">
    <location>
        <begin position="901"/>
        <end position="925"/>
    </location>
</feature>
<dbReference type="Pfam" id="PF00873">
    <property type="entry name" value="ACR_tran"/>
    <property type="match status" value="1"/>
</dbReference>
<dbReference type="Gene3D" id="3.30.70.1320">
    <property type="entry name" value="Multidrug efflux transporter AcrB pore domain like"/>
    <property type="match status" value="1"/>
</dbReference>
<comment type="caution">
    <text evidence="3">The sequence shown here is derived from an EMBL/GenBank/DDBJ whole genome shotgun (WGS) entry which is preliminary data.</text>
</comment>
<feature type="transmembrane region" description="Helical" evidence="2">
    <location>
        <begin position="12"/>
        <end position="32"/>
    </location>
</feature>
<protein>
    <submittedName>
        <fullName evidence="3">Efflux RND transporter permease subunit</fullName>
    </submittedName>
</protein>
<accession>A0ABU9VLE7</accession>
<dbReference type="SUPFAM" id="SSF82714">
    <property type="entry name" value="Multidrug efflux transporter AcrB TolC docking domain, DN and DC subdomains"/>
    <property type="match status" value="2"/>
</dbReference>
<dbReference type="InterPro" id="IPR001036">
    <property type="entry name" value="Acrflvin-R"/>
</dbReference>
<feature type="transmembrane region" description="Helical" evidence="2">
    <location>
        <begin position="332"/>
        <end position="348"/>
    </location>
</feature>
<gene>
    <name evidence="3" type="ORF">MKY91_11235</name>
</gene>
<dbReference type="PANTHER" id="PTHR32063:SF0">
    <property type="entry name" value="SWARMING MOTILITY PROTEIN SWRC"/>
    <property type="match status" value="1"/>
</dbReference>
<feature type="transmembrane region" description="Helical" evidence="2">
    <location>
        <begin position="875"/>
        <end position="895"/>
    </location>
</feature>
<feature type="region of interest" description="Disordered" evidence="1">
    <location>
        <begin position="1025"/>
        <end position="1086"/>
    </location>
</feature>
<keyword evidence="2" id="KW-1133">Transmembrane helix</keyword>
<dbReference type="SUPFAM" id="SSF82866">
    <property type="entry name" value="Multidrug efflux transporter AcrB transmembrane domain"/>
    <property type="match status" value="2"/>
</dbReference>
<dbReference type="PRINTS" id="PR00702">
    <property type="entry name" value="ACRIFLAVINRP"/>
</dbReference>
<organism evidence="3 4">
    <name type="scientific">Alkalicoccobacillus gibsonii</name>
    <dbReference type="NCBI Taxonomy" id="79881"/>
    <lineage>
        <taxon>Bacteria</taxon>
        <taxon>Bacillati</taxon>
        <taxon>Bacillota</taxon>
        <taxon>Bacilli</taxon>
        <taxon>Bacillales</taxon>
        <taxon>Bacillaceae</taxon>
        <taxon>Alkalicoccobacillus</taxon>
    </lineage>
</organism>
<keyword evidence="2" id="KW-0812">Transmembrane</keyword>